<dbReference type="InterPro" id="IPR002110">
    <property type="entry name" value="Ankyrin_rpt"/>
</dbReference>
<dbReference type="AlphaFoldDB" id="A0AAN9V7G3"/>
<reference evidence="5 6" key="1">
    <citation type="submission" date="2024-02" db="EMBL/GenBank/DDBJ databases">
        <title>De novo assembly and annotation of 12 fungi associated with fruit tree decline syndrome in Ontario, Canada.</title>
        <authorList>
            <person name="Sulman M."/>
            <person name="Ellouze W."/>
            <person name="Ilyukhin E."/>
        </authorList>
    </citation>
    <scope>NUCLEOTIDE SEQUENCE [LARGE SCALE GENOMIC DNA]</scope>
    <source>
        <strain evidence="5 6">M11/M66-122</strain>
    </source>
</reference>
<dbReference type="EMBL" id="JAKJXP020000009">
    <property type="protein sequence ID" value="KAK7755954.1"/>
    <property type="molecule type" value="Genomic_DNA"/>
</dbReference>
<sequence>MGDPLSVVASVIALCQATAAIFKGAQIVASLPKAPAEFHDLLNQLNTTCLLLDDVHTTLADIISPASPCRVRDLRFATMAVGDLEARVTDLNRFVTEVVDSAKGRDKNGRLRIPKVKWQFQQDLVRQHRDAIRNARSTVVEALQLLQTRQLLAQGHTIVSIQSTLKPMLEGGPARTASLGSLKGGSADTLALSRAATGTRPEDENRVYQVEAMVQGRCPPLCKCQCHKIQTSRSPDFISNLVGRLVLSYNTVPIWGKPSCTLRTCRRVPKKSAKINYTFPSWVLKRAVHISLSAANTRSLGLQIDFPRIIPSNSKVIFAIRDGLLVTLLFFIDAGMASLIDVDENGVSLLTISILSGKWDLVEFLFSQGADVTLRDMFRSQVTNWKNRDICERIARSQGQDDYDSTILHDVVMGKIQMDLHTAICAAPSVNALDGHGMAPIHWAVFNESSNNRLATIGLLLENGADVNLQNTMGESALLLAIRFYALELVEFLMNAGADVNLCDLYGSDPLMAATSRSQLESIRLLIEAGAGAQHVNRNGMNALHFFAVYTCFDADDVATIGHLLVQAGGQLEARDERRRTPLILAVSCNNVMSFQTLCRLGAKVDVLDADGLTVLHHAARFGTWELFTALREIVSDLCVDPDVTENYHQYTAMQNFEWRISLRELPEEQRTLETLGIFEVPLLSEDEINCFWELIDEIREVHNFPEGRSSRQQTLDKAPMPGAWLSDAEGTGGESEGEDEASSETSDGSGDEDEIWEAASES</sequence>
<dbReference type="PANTHER" id="PTHR24198:SF165">
    <property type="entry name" value="ANKYRIN REPEAT-CONTAINING PROTEIN-RELATED"/>
    <property type="match status" value="1"/>
</dbReference>
<dbReference type="Pfam" id="PF12796">
    <property type="entry name" value="Ank_2"/>
    <property type="match status" value="1"/>
</dbReference>
<dbReference type="GO" id="GO:0005737">
    <property type="term" value="C:cytoplasm"/>
    <property type="evidence" value="ECO:0007669"/>
    <property type="project" value="TreeGrafter"/>
</dbReference>
<keyword evidence="6" id="KW-1185">Reference proteome</keyword>
<keyword evidence="1" id="KW-0677">Repeat</keyword>
<dbReference type="SUPFAM" id="SSF48403">
    <property type="entry name" value="Ankyrin repeat"/>
    <property type="match status" value="1"/>
</dbReference>
<evidence type="ECO:0000313" key="5">
    <source>
        <dbReference type="EMBL" id="KAK7755954.1"/>
    </source>
</evidence>
<feature type="repeat" description="ANK" evidence="3">
    <location>
        <begin position="436"/>
        <end position="472"/>
    </location>
</feature>
<dbReference type="PROSITE" id="PS50088">
    <property type="entry name" value="ANK_REPEAT"/>
    <property type="match status" value="4"/>
</dbReference>
<dbReference type="InterPro" id="IPR036770">
    <property type="entry name" value="Ankyrin_rpt-contain_sf"/>
</dbReference>
<evidence type="ECO:0000256" key="2">
    <source>
        <dbReference type="ARBA" id="ARBA00023043"/>
    </source>
</evidence>
<dbReference type="SMART" id="SM00248">
    <property type="entry name" value="ANK"/>
    <property type="match status" value="6"/>
</dbReference>
<evidence type="ECO:0000256" key="4">
    <source>
        <dbReference type="SAM" id="MobiDB-lite"/>
    </source>
</evidence>
<feature type="repeat" description="ANK" evidence="3">
    <location>
        <begin position="345"/>
        <end position="377"/>
    </location>
</feature>
<comment type="caution">
    <text evidence="5">The sequence shown here is derived from an EMBL/GenBank/DDBJ whole genome shotgun (WGS) entry which is preliminary data.</text>
</comment>
<dbReference type="Gene3D" id="1.25.40.20">
    <property type="entry name" value="Ankyrin repeat-containing domain"/>
    <property type="match status" value="1"/>
</dbReference>
<feature type="region of interest" description="Disordered" evidence="4">
    <location>
        <begin position="708"/>
        <end position="763"/>
    </location>
</feature>
<evidence type="ECO:0000256" key="3">
    <source>
        <dbReference type="PROSITE-ProRule" id="PRU00023"/>
    </source>
</evidence>
<dbReference type="Proteomes" id="UP001320420">
    <property type="component" value="Unassembled WGS sequence"/>
</dbReference>
<feature type="repeat" description="ANK" evidence="3">
    <location>
        <begin position="506"/>
        <end position="538"/>
    </location>
</feature>
<name>A0AAN9V7G3_9PEZI</name>
<evidence type="ECO:0000313" key="6">
    <source>
        <dbReference type="Proteomes" id="UP001320420"/>
    </source>
</evidence>
<feature type="repeat" description="ANK" evidence="3">
    <location>
        <begin position="473"/>
        <end position="505"/>
    </location>
</feature>
<accession>A0AAN9V7G3</accession>
<proteinExistence type="predicted"/>
<protein>
    <submittedName>
        <fullName evidence="5">Uncharacterized protein</fullName>
    </submittedName>
</protein>
<organism evidence="5 6">
    <name type="scientific">Diatrype stigma</name>
    <dbReference type="NCBI Taxonomy" id="117547"/>
    <lineage>
        <taxon>Eukaryota</taxon>
        <taxon>Fungi</taxon>
        <taxon>Dikarya</taxon>
        <taxon>Ascomycota</taxon>
        <taxon>Pezizomycotina</taxon>
        <taxon>Sordariomycetes</taxon>
        <taxon>Xylariomycetidae</taxon>
        <taxon>Xylariales</taxon>
        <taxon>Diatrypaceae</taxon>
        <taxon>Diatrype</taxon>
    </lineage>
</organism>
<gene>
    <name evidence="5" type="ORF">SLS62_001896</name>
</gene>
<keyword evidence="2 3" id="KW-0040">ANK repeat</keyword>
<dbReference type="PROSITE" id="PS50297">
    <property type="entry name" value="ANK_REP_REGION"/>
    <property type="match status" value="4"/>
</dbReference>
<dbReference type="PANTHER" id="PTHR24198">
    <property type="entry name" value="ANKYRIN REPEAT AND PROTEIN KINASE DOMAIN-CONTAINING PROTEIN"/>
    <property type="match status" value="1"/>
</dbReference>
<evidence type="ECO:0000256" key="1">
    <source>
        <dbReference type="ARBA" id="ARBA00022737"/>
    </source>
</evidence>